<dbReference type="GO" id="GO:0016831">
    <property type="term" value="F:carboxy-lyase activity"/>
    <property type="evidence" value="ECO:0007669"/>
    <property type="project" value="InterPro"/>
</dbReference>
<dbReference type="GO" id="GO:0016787">
    <property type="term" value="F:hydrolase activity"/>
    <property type="evidence" value="ECO:0007669"/>
    <property type="project" value="InterPro"/>
</dbReference>
<dbReference type="CDD" id="cd01292">
    <property type="entry name" value="metallo-dependent_hydrolases"/>
    <property type="match status" value="1"/>
</dbReference>
<dbReference type="OrthoDB" id="5172791at2"/>
<dbReference type="PANTHER" id="PTHR21240:SF28">
    <property type="entry name" value="ISO-OROTATE DECARBOXYLASE (EUROFUNG)"/>
    <property type="match status" value="1"/>
</dbReference>
<dbReference type="GO" id="GO:0019748">
    <property type="term" value="P:secondary metabolic process"/>
    <property type="evidence" value="ECO:0007669"/>
    <property type="project" value="TreeGrafter"/>
</dbReference>
<dbReference type="InterPro" id="IPR032466">
    <property type="entry name" value="Metal_Hydrolase"/>
</dbReference>
<protein>
    <recommendedName>
        <fullName evidence="2">Amidohydrolase-related domain-containing protein</fullName>
    </recommendedName>
</protein>
<dbReference type="InterPro" id="IPR032465">
    <property type="entry name" value="ACMSD"/>
</dbReference>
<dbReference type="SUPFAM" id="SSF51556">
    <property type="entry name" value="Metallo-dependent hydrolases"/>
    <property type="match status" value="1"/>
</dbReference>
<dbReference type="GO" id="GO:0005737">
    <property type="term" value="C:cytoplasm"/>
    <property type="evidence" value="ECO:0007669"/>
    <property type="project" value="TreeGrafter"/>
</dbReference>
<evidence type="ECO:0000256" key="1">
    <source>
        <dbReference type="ARBA" id="ARBA00023239"/>
    </source>
</evidence>
<dbReference type="Gene3D" id="3.20.20.140">
    <property type="entry name" value="Metal-dependent hydrolases"/>
    <property type="match status" value="1"/>
</dbReference>
<dbReference type="Pfam" id="PF04909">
    <property type="entry name" value="Amidohydro_2"/>
    <property type="match status" value="1"/>
</dbReference>
<keyword evidence="1" id="KW-0456">Lyase</keyword>
<keyword evidence="4" id="KW-1185">Reference proteome</keyword>
<evidence type="ECO:0000313" key="3">
    <source>
        <dbReference type="EMBL" id="SNS38806.1"/>
    </source>
</evidence>
<dbReference type="EMBL" id="FZOD01000008">
    <property type="protein sequence ID" value="SNS38806.1"/>
    <property type="molecule type" value="Genomic_DNA"/>
</dbReference>
<dbReference type="Proteomes" id="UP000198282">
    <property type="component" value="Unassembled WGS sequence"/>
</dbReference>
<dbReference type="InterPro" id="IPR006680">
    <property type="entry name" value="Amidohydro-rel"/>
</dbReference>
<accession>A0A239E292</accession>
<gene>
    <name evidence="3" type="ORF">SAMN05216276_1008188</name>
</gene>
<evidence type="ECO:0000259" key="2">
    <source>
        <dbReference type="Pfam" id="PF04909"/>
    </source>
</evidence>
<organism evidence="3 4">
    <name type="scientific">Streptosporangium subroseum</name>
    <dbReference type="NCBI Taxonomy" id="106412"/>
    <lineage>
        <taxon>Bacteria</taxon>
        <taxon>Bacillati</taxon>
        <taxon>Actinomycetota</taxon>
        <taxon>Actinomycetes</taxon>
        <taxon>Streptosporangiales</taxon>
        <taxon>Streptosporangiaceae</taxon>
        <taxon>Streptosporangium</taxon>
    </lineage>
</organism>
<sequence length="320" mass="35800">MGWSAHDKVVVVQNRIPELTDAGVSAWWRGLGLPGLADVHVHFLPERMERRVWHHFENGGPLVGKGWRIHYRVSVEARVAQLKDLGVKVFSALAYAHRPGMAESLNDWTLDFARRTPGCLPSATFYPEPGVLDYVRDALERGARIFKVHLQVGDFDPRLKEIDEVWGLLAERGVPVVVHASSIPLPGRCTGPEPIAEVLARHPRLPMIIAHLGMPEYDEFFQVAEAFSGVRLDTTMAFTDFAEHGMPFPARLKPRLRDLGLAGKVLLGSDFPNIPHSYAHQLQSLDRLGLGEDWLRAVCWDNADHLLDLTPDYTQPPGQS</sequence>
<proteinExistence type="predicted"/>
<feature type="domain" description="Amidohydrolase-related" evidence="2">
    <location>
        <begin position="38"/>
        <end position="309"/>
    </location>
</feature>
<dbReference type="AlphaFoldDB" id="A0A239E292"/>
<reference evidence="3 4" key="1">
    <citation type="submission" date="2017-06" db="EMBL/GenBank/DDBJ databases">
        <authorList>
            <person name="Kim H.J."/>
            <person name="Triplett B.A."/>
        </authorList>
    </citation>
    <scope>NUCLEOTIDE SEQUENCE [LARGE SCALE GENOMIC DNA]</scope>
    <source>
        <strain evidence="3 4">CGMCC 4.2132</strain>
    </source>
</reference>
<dbReference type="PANTHER" id="PTHR21240">
    <property type="entry name" value="2-AMINO-3-CARBOXYLMUCONATE-6-SEMIALDEHYDE DECARBOXYLASE"/>
    <property type="match status" value="1"/>
</dbReference>
<evidence type="ECO:0000313" key="4">
    <source>
        <dbReference type="Proteomes" id="UP000198282"/>
    </source>
</evidence>
<name>A0A239E292_9ACTN</name>